<organism evidence="2 3">
    <name type="scientific">Acetatifactor muris</name>
    <dbReference type="NCBI Taxonomy" id="879566"/>
    <lineage>
        <taxon>Bacteria</taxon>
        <taxon>Bacillati</taxon>
        <taxon>Bacillota</taxon>
        <taxon>Clostridia</taxon>
        <taxon>Lachnospirales</taxon>
        <taxon>Lachnospiraceae</taxon>
        <taxon>Acetatifactor</taxon>
    </lineage>
</organism>
<gene>
    <name evidence="2" type="ORF">AMURIS_03989</name>
</gene>
<dbReference type="AlphaFoldDB" id="A0A2K4ZL86"/>
<protein>
    <recommendedName>
        <fullName evidence="1">DpnD/PcfM-like C-terminal domain-containing protein</fullName>
    </recommendedName>
</protein>
<accession>A0A2K4ZL86</accession>
<keyword evidence="3" id="KW-1185">Reference proteome</keyword>
<reference evidence="2 3" key="1">
    <citation type="submission" date="2018-01" db="EMBL/GenBank/DDBJ databases">
        <authorList>
            <person name="Gaut B.S."/>
            <person name="Morton B.R."/>
            <person name="Clegg M.T."/>
            <person name="Duvall M.R."/>
        </authorList>
    </citation>
    <scope>NUCLEOTIDE SEQUENCE [LARGE SCALE GENOMIC DNA]</scope>
    <source>
        <strain evidence="2">GP69</strain>
    </source>
</reference>
<evidence type="ECO:0000313" key="3">
    <source>
        <dbReference type="Proteomes" id="UP000236311"/>
    </source>
</evidence>
<feature type="domain" description="DpnD/PcfM-like C-terminal" evidence="1">
    <location>
        <begin position="4"/>
        <end position="47"/>
    </location>
</feature>
<dbReference type="InterPro" id="IPR025575">
    <property type="entry name" value="DpnD/PcfM_C"/>
</dbReference>
<dbReference type="Proteomes" id="UP000236311">
    <property type="component" value="Unassembled WGS sequence"/>
</dbReference>
<sequence length="58" mass="6611">MAGYKVEIMEILRHVVEVEAGSQKMAEQIVNDRWKDGEYILDADNFAGVEFKAVPVNR</sequence>
<dbReference type="EMBL" id="OFSM01000023">
    <property type="protein sequence ID" value="SOY31253.1"/>
    <property type="molecule type" value="Genomic_DNA"/>
</dbReference>
<proteinExistence type="predicted"/>
<evidence type="ECO:0000313" key="2">
    <source>
        <dbReference type="EMBL" id="SOY31253.1"/>
    </source>
</evidence>
<dbReference type="RefSeq" id="WP_103241255.1">
    <property type="nucleotide sequence ID" value="NZ_JANJZD010000021.1"/>
</dbReference>
<dbReference type="OrthoDB" id="9813511at2"/>
<evidence type="ECO:0000259" key="1">
    <source>
        <dbReference type="Pfam" id="PF14207"/>
    </source>
</evidence>
<dbReference type="Pfam" id="PF14207">
    <property type="entry name" value="DpnD-PcfM"/>
    <property type="match status" value="1"/>
</dbReference>
<name>A0A2K4ZL86_9FIRM</name>